<keyword evidence="3" id="KW-1133">Transmembrane helix</keyword>
<dbReference type="InterPro" id="IPR027417">
    <property type="entry name" value="P-loop_NTPase"/>
</dbReference>
<keyword evidence="3" id="KW-0472">Membrane</keyword>
<dbReference type="HAMAP" id="MF_00376">
    <property type="entry name" value="Dephospho_CoA_kinase"/>
    <property type="match status" value="1"/>
</dbReference>
<dbReference type="NCBIfam" id="TIGR00152">
    <property type="entry name" value="dephospho-CoA kinase"/>
    <property type="match status" value="1"/>
</dbReference>
<sequence length="167" mass="17859">MLVIGLTGGIATGKSSVSSLLAAHSIPVVDADLLAREVVAPGTPGLRAIARAFGAENVLLPSGELDRKALGAIIFADAQKRKVLNGIVHPAVRRALLWGVVRAWLRGERVCVLDVPLLIEGPMWKLVSKVVVVYWCVPCLVFVFVVPVFVVRVRVPASVLSSLLLRL</sequence>
<evidence type="ECO:0000313" key="4">
    <source>
        <dbReference type="EMBL" id="KZP18320.1"/>
    </source>
</evidence>
<keyword evidence="4" id="KW-0808">Transferase</keyword>
<keyword evidence="1" id="KW-0547">Nucleotide-binding</keyword>
<dbReference type="SUPFAM" id="SSF52540">
    <property type="entry name" value="P-loop containing nucleoside triphosphate hydrolases"/>
    <property type="match status" value="1"/>
</dbReference>
<evidence type="ECO:0000256" key="3">
    <source>
        <dbReference type="SAM" id="Phobius"/>
    </source>
</evidence>
<organism evidence="4 5">
    <name type="scientific">Athelia psychrophila</name>
    <dbReference type="NCBI Taxonomy" id="1759441"/>
    <lineage>
        <taxon>Eukaryota</taxon>
        <taxon>Fungi</taxon>
        <taxon>Dikarya</taxon>
        <taxon>Basidiomycota</taxon>
        <taxon>Agaricomycotina</taxon>
        <taxon>Agaricomycetes</taxon>
        <taxon>Agaricomycetidae</taxon>
        <taxon>Atheliales</taxon>
        <taxon>Atheliaceae</taxon>
        <taxon>Athelia</taxon>
    </lineage>
</organism>
<dbReference type="CDD" id="cd02022">
    <property type="entry name" value="DPCK"/>
    <property type="match status" value="1"/>
</dbReference>
<dbReference type="Pfam" id="PF01121">
    <property type="entry name" value="CoaE"/>
    <property type="match status" value="1"/>
</dbReference>
<proteinExistence type="inferred from homology"/>
<dbReference type="PANTHER" id="PTHR10695">
    <property type="entry name" value="DEPHOSPHO-COA KINASE-RELATED"/>
    <property type="match status" value="1"/>
</dbReference>
<dbReference type="AlphaFoldDB" id="A0A166GZD1"/>
<dbReference type="InterPro" id="IPR001977">
    <property type="entry name" value="Depp_CoAkinase"/>
</dbReference>
<keyword evidence="4" id="KW-0418">Kinase</keyword>
<dbReference type="OrthoDB" id="247245at2759"/>
<dbReference type="EMBL" id="KV417574">
    <property type="protein sequence ID" value="KZP18320.1"/>
    <property type="molecule type" value="Genomic_DNA"/>
</dbReference>
<name>A0A166GZD1_9AGAM</name>
<accession>A0A166GZD1</accession>
<dbReference type="Proteomes" id="UP000076532">
    <property type="component" value="Unassembled WGS sequence"/>
</dbReference>
<gene>
    <name evidence="4" type="ORF">FIBSPDRAFT_829607</name>
</gene>
<dbReference type="PANTHER" id="PTHR10695:SF46">
    <property type="entry name" value="BIFUNCTIONAL COENZYME A SYNTHASE-RELATED"/>
    <property type="match status" value="1"/>
</dbReference>
<dbReference type="PROSITE" id="PS51219">
    <property type="entry name" value="DPCK"/>
    <property type="match status" value="1"/>
</dbReference>
<protein>
    <submittedName>
        <fullName evidence="4">Dephospho-CoA kinase</fullName>
    </submittedName>
</protein>
<evidence type="ECO:0000256" key="2">
    <source>
        <dbReference type="ARBA" id="ARBA00022840"/>
    </source>
</evidence>
<dbReference type="GO" id="GO:0005524">
    <property type="term" value="F:ATP binding"/>
    <property type="evidence" value="ECO:0007669"/>
    <property type="project" value="UniProtKB-KW"/>
</dbReference>
<keyword evidence="3" id="KW-0812">Transmembrane</keyword>
<keyword evidence="2" id="KW-0067">ATP-binding</keyword>
<feature type="transmembrane region" description="Helical" evidence="3">
    <location>
        <begin position="132"/>
        <end position="151"/>
    </location>
</feature>
<keyword evidence="5" id="KW-1185">Reference proteome</keyword>
<dbReference type="STRING" id="436010.A0A166GZD1"/>
<dbReference type="Gene3D" id="3.40.50.300">
    <property type="entry name" value="P-loop containing nucleotide triphosphate hydrolases"/>
    <property type="match status" value="1"/>
</dbReference>
<evidence type="ECO:0000256" key="1">
    <source>
        <dbReference type="ARBA" id="ARBA00022741"/>
    </source>
</evidence>
<dbReference type="GO" id="GO:0004140">
    <property type="term" value="F:dephospho-CoA kinase activity"/>
    <property type="evidence" value="ECO:0007669"/>
    <property type="project" value="InterPro"/>
</dbReference>
<reference evidence="4 5" key="1">
    <citation type="journal article" date="2016" name="Mol. Biol. Evol.">
        <title>Comparative Genomics of Early-Diverging Mushroom-Forming Fungi Provides Insights into the Origins of Lignocellulose Decay Capabilities.</title>
        <authorList>
            <person name="Nagy L.G."/>
            <person name="Riley R."/>
            <person name="Tritt A."/>
            <person name="Adam C."/>
            <person name="Daum C."/>
            <person name="Floudas D."/>
            <person name="Sun H."/>
            <person name="Yadav J.S."/>
            <person name="Pangilinan J."/>
            <person name="Larsson K.H."/>
            <person name="Matsuura K."/>
            <person name="Barry K."/>
            <person name="Labutti K."/>
            <person name="Kuo R."/>
            <person name="Ohm R.A."/>
            <person name="Bhattacharya S.S."/>
            <person name="Shirouzu T."/>
            <person name="Yoshinaga Y."/>
            <person name="Martin F.M."/>
            <person name="Grigoriev I.V."/>
            <person name="Hibbett D.S."/>
        </authorList>
    </citation>
    <scope>NUCLEOTIDE SEQUENCE [LARGE SCALE GENOMIC DNA]</scope>
    <source>
        <strain evidence="4 5">CBS 109695</strain>
    </source>
</reference>
<dbReference type="GO" id="GO:0015937">
    <property type="term" value="P:coenzyme A biosynthetic process"/>
    <property type="evidence" value="ECO:0007669"/>
    <property type="project" value="InterPro"/>
</dbReference>
<evidence type="ECO:0000313" key="5">
    <source>
        <dbReference type="Proteomes" id="UP000076532"/>
    </source>
</evidence>